<dbReference type="PROSITE" id="PS51012">
    <property type="entry name" value="ABC_TM2"/>
    <property type="match status" value="1"/>
</dbReference>
<dbReference type="PIRSF" id="PIRSF006648">
    <property type="entry name" value="DrrB"/>
    <property type="match status" value="1"/>
</dbReference>
<feature type="compositionally biased region" description="Pro residues" evidence="7">
    <location>
        <begin position="1"/>
        <end position="11"/>
    </location>
</feature>
<keyword evidence="3 6" id="KW-1133">Transmembrane helix</keyword>
<dbReference type="PANTHER" id="PTHR43229">
    <property type="entry name" value="NODULATION PROTEIN J"/>
    <property type="match status" value="1"/>
</dbReference>
<dbReference type="RefSeq" id="WP_212012264.1">
    <property type="nucleotide sequence ID" value="NZ_JAAFYZ010000092.1"/>
</dbReference>
<evidence type="ECO:0000259" key="8">
    <source>
        <dbReference type="PROSITE" id="PS51012"/>
    </source>
</evidence>
<accession>A0ABS5KVW2</accession>
<evidence type="ECO:0000313" key="9">
    <source>
        <dbReference type="EMBL" id="MBS2550110.1"/>
    </source>
</evidence>
<feature type="transmembrane region" description="Helical" evidence="6">
    <location>
        <begin position="209"/>
        <end position="232"/>
    </location>
</feature>
<keyword evidence="10" id="KW-1185">Reference proteome</keyword>
<feature type="transmembrane region" description="Helical" evidence="6">
    <location>
        <begin position="45"/>
        <end position="66"/>
    </location>
</feature>
<organism evidence="9 10">
    <name type="scientific">Catenulispora pinistramenti</name>
    <dbReference type="NCBI Taxonomy" id="2705254"/>
    <lineage>
        <taxon>Bacteria</taxon>
        <taxon>Bacillati</taxon>
        <taxon>Actinomycetota</taxon>
        <taxon>Actinomycetes</taxon>
        <taxon>Catenulisporales</taxon>
        <taxon>Catenulisporaceae</taxon>
        <taxon>Catenulispora</taxon>
    </lineage>
</organism>
<feature type="region of interest" description="Disordered" evidence="7">
    <location>
        <begin position="1"/>
        <end position="20"/>
    </location>
</feature>
<sequence length="289" mass="30439">MSAVTPVPPGTVGPTAIGPASSPPMAIRELRGLLTNYRRTWRASIVSSVLAPLLSLVALGMSLGKIVDAGPGAHTFGTIDGRPVKYLLFLAPALLANTAMQTALGESMYPVMSSMKWQKTFHASIASPLGSFDVFLGRVLFVGLRVLMNSAIFLGVMTLFGAVRAAGPGGLGALLALPVAALTGLAFATPVIAWAVLQDRDTGFSAVFRFVMIPMFLFSGTFFPVTQLPLVIRPLAYVTPLWHGVDLCRGLALGTATAGSVLLHLAYLSAVVGAGLWYGARTFRRRLNP</sequence>
<feature type="transmembrane region" description="Helical" evidence="6">
    <location>
        <begin position="146"/>
        <end position="167"/>
    </location>
</feature>
<dbReference type="InterPro" id="IPR013525">
    <property type="entry name" value="ABC2_TM"/>
</dbReference>
<comment type="subcellular location">
    <subcellularLocation>
        <location evidence="6">Cell membrane</location>
        <topology evidence="6">Multi-pass membrane protein</topology>
    </subcellularLocation>
    <subcellularLocation>
        <location evidence="1">Membrane</location>
        <topology evidence="1">Multi-pass membrane protein</topology>
    </subcellularLocation>
</comment>
<dbReference type="EMBL" id="JAAFYZ010000092">
    <property type="protein sequence ID" value="MBS2550110.1"/>
    <property type="molecule type" value="Genomic_DNA"/>
</dbReference>
<comment type="caution">
    <text evidence="9">The sequence shown here is derived from an EMBL/GenBank/DDBJ whole genome shotgun (WGS) entry which is preliminary data.</text>
</comment>
<proteinExistence type="inferred from homology"/>
<dbReference type="InterPro" id="IPR000412">
    <property type="entry name" value="ABC_2_transport"/>
</dbReference>
<keyword evidence="4 6" id="KW-0472">Membrane</keyword>
<gene>
    <name evidence="9" type="ORF">KGQ19_24905</name>
</gene>
<evidence type="ECO:0000256" key="3">
    <source>
        <dbReference type="ARBA" id="ARBA00022989"/>
    </source>
</evidence>
<protein>
    <recommendedName>
        <fullName evidence="6">Transport permease protein</fullName>
    </recommendedName>
</protein>
<feature type="transmembrane region" description="Helical" evidence="6">
    <location>
        <begin position="86"/>
        <end position="109"/>
    </location>
</feature>
<evidence type="ECO:0000256" key="6">
    <source>
        <dbReference type="RuleBase" id="RU361157"/>
    </source>
</evidence>
<keyword evidence="6" id="KW-0813">Transport</keyword>
<dbReference type="PANTHER" id="PTHR43229:SF2">
    <property type="entry name" value="NODULATION PROTEIN J"/>
    <property type="match status" value="1"/>
</dbReference>
<evidence type="ECO:0000256" key="2">
    <source>
        <dbReference type="ARBA" id="ARBA00022692"/>
    </source>
</evidence>
<reference evidence="9 10" key="1">
    <citation type="submission" date="2020-02" db="EMBL/GenBank/DDBJ databases">
        <title>Acidophilic actinobacteria isolated from forest soil.</title>
        <authorList>
            <person name="Golinska P."/>
        </authorList>
    </citation>
    <scope>NUCLEOTIDE SEQUENCE [LARGE SCALE GENOMIC DNA]</scope>
    <source>
        <strain evidence="9 10">NL8</strain>
    </source>
</reference>
<evidence type="ECO:0000313" key="10">
    <source>
        <dbReference type="Proteomes" id="UP000730482"/>
    </source>
</evidence>
<evidence type="ECO:0000256" key="1">
    <source>
        <dbReference type="ARBA" id="ARBA00004141"/>
    </source>
</evidence>
<dbReference type="InterPro" id="IPR047817">
    <property type="entry name" value="ABC2_TM_bact-type"/>
</dbReference>
<feature type="domain" description="ABC transmembrane type-2" evidence="8">
    <location>
        <begin position="43"/>
        <end position="286"/>
    </location>
</feature>
<keyword evidence="6" id="KW-1003">Cell membrane</keyword>
<keyword evidence="5" id="KW-0046">Antibiotic resistance</keyword>
<dbReference type="InterPro" id="IPR051784">
    <property type="entry name" value="Nod_factor_ABC_transporter"/>
</dbReference>
<comment type="similarity">
    <text evidence="6">Belongs to the ABC-2 integral membrane protein family.</text>
</comment>
<feature type="transmembrane region" description="Helical" evidence="6">
    <location>
        <begin position="173"/>
        <end position="197"/>
    </location>
</feature>
<keyword evidence="2 6" id="KW-0812">Transmembrane</keyword>
<name>A0ABS5KVW2_9ACTN</name>
<dbReference type="Proteomes" id="UP000730482">
    <property type="component" value="Unassembled WGS sequence"/>
</dbReference>
<evidence type="ECO:0000256" key="5">
    <source>
        <dbReference type="ARBA" id="ARBA00023251"/>
    </source>
</evidence>
<evidence type="ECO:0000256" key="4">
    <source>
        <dbReference type="ARBA" id="ARBA00023136"/>
    </source>
</evidence>
<feature type="transmembrane region" description="Helical" evidence="6">
    <location>
        <begin position="252"/>
        <end position="278"/>
    </location>
</feature>
<evidence type="ECO:0000256" key="7">
    <source>
        <dbReference type="SAM" id="MobiDB-lite"/>
    </source>
</evidence>
<dbReference type="Pfam" id="PF01061">
    <property type="entry name" value="ABC2_membrane"/>
    <property type="match status" value="1"/>
</dbReference>